<keyword evidence="7" id="KW-0255">Endonuclease</keyword>
<dbReference type="GO" id="GO:0006260">
    <property type="term" value="P:DNA replication"/>
    <property type="evidence" value="ECO:0007669"/>
    <property type="project" value="UniProtKB-KW"/>
</dbReference>
<evidence type="ECO:0000256" key="1">
    <source>
        <dbReference type="ARBA" id="ARBA00010555"/>
    </source>
</evidence>
<keyword evidence="6 7" id="KW-0269">Exonuclease</keyword>
<keyword evidence="4 7" id="KW-0540">Nuclease</keyword>
<dbReference type="Pfam" id="PF00149">
    <property type="entry name" value="Metallophos"/>
    <property type="match status" value="1"/>
</dbReference>
<dbReference type="InterPro" id="IPR029052">
    <property type="entry name" value="Metallo-depent_PP-like"/>
</dbReference>
<dbReference type="PANTHER" id="PTHR30337">
    <property type="entry name" value="COMPONENT OF ATP-DEPENDENT DSDNA EXONUCLEASE"/>
    <property type="match status" value="1"/>
</dbReference>
<dbReference type="InterPro" id="IPR041796">
    <property type="entry name" value="Mre11_N"/>
</dbReference>
<comment type="subunit">
    <text evidence="2 7">Heterodimer of SbcC and SbcD.</text>
</comment>
<evidence type="ECO:0000313" key="11">
    <source>
        <dbReference type="Proteomes" id="UP000195981"/>
    </source>
</evidence>
<keyword evidence="5 7" id="KW-0378">Hydrolase</keyword>
<dbReference type="EMBL" id="FWFG01000048">
    <property type="protein sequence ID" value="SLM90438.1"/>
    <property type="molecule type" value="Genomic_DNA"/>
</dbReference>
<organism evidence="10 11">
    <name type="scientific">Brachybacterium nesterenkovii</name>
    <dbReference type="NCBI Taxonomy" id="47847"/>
    <lineage>
        <taxon>Bacteria</taxon>
        <taxon>Bacillati</taxon>
        <taxon>Actinomycetota</taxon>
        <taxon>Actinomycetes</taxon>
        <taxon>Micrococcales</taxon>
        <taxon>Dermabacteraceae</taxon>
        <taxon>Brachybacterium</taxon>
    </lineage>
</organism>
<dbReference type="Proteomes" id="UP000195981">
    <property type="component" value="Unassembled WGS sequence"/>
</dbReference>
<dbReference type="GO" id="GO:0006310">
    <property type="term" value="P:DNA recombination"/>
    <property type="evidence" value="ECO:0007669"/>
    <property type="project" value="UniProtKB-KW"/>
</dbReference>
<name>A0A1X6WXQ7_9MICO</name>
<dbReference type="GO" id="GO:0004519">
    <property type="term" value="F:endonuclease activity"/>
    <property type="evidence" value="ECO:0007669"/>
    <property type="project" value="UniProtKB-KW"/>
</dbReference>
<reference evidence="10 11" key="1">
    <citation type="submission" date="2017-02" db="EMBL/GenBank/DDBJ databases">
        <authorList>
            <person name="Peterson S.W."/>
        </authorList>
    </citation>
    <scope>NUCLEOTIDE SEQUENCE [LARGE SCALE GENOMIC DNA]</scope>
    <source>
        <strain evidence="10 11">CIP104813</strain>
    </source>
</reference>
<dbReference type="NCBIfam" id="TIGR00619">
    <property type="entry name" value="sbcd"/>
    <property type="match status" value="1"/>
</dbReference>
<evidence type="ECO:0000256" key="5">
    <source>
        <dbReference type="ARBA" id="ARBA00022801"/>
    </source>
</evidence>
<evidence type="ECO:0000259" key="9">
    <source>
        <dbReference type="Pfam" id="PF12320"/>
    </source>
</evidence>
<evidence type="ECO:0000259" key="8">
    <source>
        <dbReference type="Pfam" id="PF00149"/>
    </source>
</evidence>
<evidence type="ECO:0000256" key="2">
    <source>
        <dbReference type="ARBA" id="ARBA00011322"/>
    </source>
</evidence>
<dbReference type="SUPFAM" id="SSF56300">
    <property type="entry name" value="Metallo-dependent phosphatases"/>
    <property type="match status" value="1"/>
</dbReference>
<dbReference type="GO" id="GO:0008408">
    <property type="term" value="F:3'-5' exonuclease activity"/>
    <property type="evidence" value="ECO:0007669"/>
    <property type="project" value="InterPro"/>
</dbReference>
<evidence type="ECO:0000256" key="3">
    <source>
        <dbReference type="ARBA" id="ARBA00013365"/>
    </source>
</evidence>
<evidence type="ECO:0000256" key="4">
    <source>
        <dbReference type="ARBA" id="ARBA00022722"/>
    </source>
</evidence>
<dbReference type="PANTHER" id="PTHR30337:SF0">
    <property type="entry name" value="NUCLEASE SBCCD SUBUNIT D"/>
    <property type="match status" value="1"/>
</dbReference>
<dbReference type="Gene3D" id="3.60.21.10">
    <property type="match status" value="1"/>
</dbReference>
<dbReference type="InterPro" id="IPR026843">
    <property type="entry name" value="SbcD_C"/>
</dbReference>
<proteinExistence type="inferred from homology"/>
<gene>
    <name evidence="7" type="primary">sbcD</name>
    <name evidence="10" type="ORF">FM110_04920</name>
</gene>
<dbReference type="AlphaFoldDB" id="A0A1X6WXQ7"/>
<dbReference type="InterPro" id="IPR004593">
    <property type="entry name" value="SbcD"/>
</dbReference>
<keyword evidence="7" id="KW-0233">DNA recombination</keyword>
<evidence type="ECO:0000256" key="6">
    <source>
        <dbReference type="ARBA" id="ARBA00022839"/>
    </source>
</evidence>
<feature type="domain" description="Nuclease SbcCD subunit D C-terminal" evidence="9">
    <location>
        <begin position="277"/>
        <end position="361"/>
    </location>
</feature>
<accession>A0A1X6WXQ7</accession>
<keyword evidence="11" id="KW-1185">Reference proteome</keyword>
<dbReference type="InterPro" id="IPR004843">
    <property type="entry name" value="Calcineurin-like_PHP"/>
</dbReference>
<protein>
    <recommendedName>
        <fullName evidence="3 7">Nuclease SbcCD subunit D</fullName>
    </recommendedName>
</protein>
<sequence length="389" mass="41594">MITMKILHTSDWHLGRTLHGVDLHDDQVRFHDWLVELAATEAVDAVVIPGDLYDRAVPPVDAVRLLSRTLARLAEVSTVILTPGNHDSATRLGFGAELMRAGVHILADTPGLDHPVILEDAHGEVLFFGLPYLEPDIARFTLAPEGGEPLARSHEAVTVAALDRVRSRLADHPGARSVVLAHTFVTGGTGSDSERDLRIGGVDSVPGALLGGIDYLALGHLHGCQDMTRTVGAPAWYSGSPLAFSFSEKDQRKSVLLVELGAGGEVAVDRRPTPAGRRLVELRGTLAQILERAPGHAEDRVKAVVTDPARPAHLQETLRAALPHLLLTEFAPEGRDAVAITPVVRQGADPVEVMDEFFAHVTGAAPDAAEHAVLEDAYAAVRARRAEAS</sequence>
<evidence type="ECO:0000256" key="7">
    <source>
        <dbReference type="RuleBase" id="RU363069"/>
    </source>
</evidence>
<evidence type="ECO:0000313" key="10">
    <source>
        <dbReference type="EMBL" id="SLM90438.1"/>
    </source>
</evidence>
<comment type="similarity">
    <text evidence="1 7">Belongs to the SbcD family.</text>
</comment>
<feature type="domain" description="Calcineurin-like phosphoesterase" evidence="8">
    <location>
        <begin position="4"/>
        <end position="222"/>
    </location>
</feature>
<dbReference type="Pfam" id="PF12320">
    <property type="entry name" value="SbcD_C"/>
    <property type="match status" value="1"/>
</dbReference>
<keyword evidence="7" id="KW-0235">DNA replication</keyword>
<comment type="function">
    <text evidence="7">SbcCD cleaves DNA hairpin structures. These structures can inhibit DNA replication and are intermediates in certain DNA recombination reactions. The complex acts as a 3'-&gt;5' double strand exonuclease that can open hairpins. It also has a 5' single-strand endonuclease activity.</text>
</comment>
<dbReference type="CDD" id="cd00840">
    <property type="entry name" value="MPP_Mre11_N"/>
    <property type="match status" value="1"/>
</dbReference>
<dbReference type="InterPro" id="IPR050535">
    <property type="entry name" value="DNA_Repair-Maintenance_Comp"/>
</dbReference>